<evidence type="ECO:0000256" key="1">
    <source>
        <dbReference type="SAM" id="MobiDB-lite"/>
    </source>
</evidence>
<sequence>MATEVRAQLAEHSLPSPKAEPKLEKKSGCQPRSHGDSGPQKELTIPGTVDFELIREAVRTSKPQTPSAYRFGRLSHHSFFSRHHPQPQHVTHIQDLTGKPVCVVRDKLALATSPQATLLPGYLIRMPTISVPVGDPQSNRDPRLYSEAWKKELKDLASQVAIFTKESELKSKESLATFFPSRRRSLSVNRGQSTQQRLAGSSLLLPGPWPAATPTRAETSLQAEMEETRLSSYRIRSCWAASPCLEVGSRVPWGGGTGQDSRSSTTHCRPQLYMAAAATASSPA</sequence>
<dbReference type="Proteomes" id="UP001652640">
    <property type="component" value="Chromosome 7"/>
</dbReference>
<gene>
    <name evidence="3" type="primary">TBATA</name>
</gene>
<dbReference type="PANTHER" id="PTHR33772">
    <property type="entry name" value="THYMUS, BRAIN AND TESTES-ASSOCIATED"/>
    <property type="match status" value="1"/>
</dbReference>
<proteinExistence type="predicted"/>
<reference evidence="2" key="1">
    <citation type="journal article" date="2022" name="J. Hered.">
        <title>A De Novo Chromosome-Level Genome Assembly of the White-Tailed Deer, Odocoileus Virginianus.</title>
        <authorList>
            <person name="London E.W."/>
            <person name="Roca A.L."/>
            <person name="Novakofski J.E."/>
            <person name="Mateus-Pinilla N.E."/>
        </authorList>
    </citation>
    <scope>NUCLEOTIDE SEQUENCE [LARGE SCALE GENOMIC DNA]</scope>
</reference>
<dbReference type="GeneID" id="110127302"/>
<dbReference type="PANTHER" id="PTHR33772:SF3">
    <property type="entry name" value="PROTEIN TBATA"/>
    <property type="match status" value="1"/>
</dbReference>
<name>A0ABM4IGE4_ODOVR</name>
<reference evidence="3" key="2">
    <citation type="submission" date="2025-08" db="UniProtKB">
        <authorList>
            <consortium name="RefSeq"/>
        </authorList>
    </citation>
    <scope>IDENTIFICATION</scope>
    <source>
        <tissue evidence="3">Tongue muscle</tissue>
    </source>
</reference>
<dbReference type="RefSeq" id="XP_070326888.1">
    <property type="nucleotide sequence ID" value="XM_070470787.1"/>
</dbReference>
<dbReference type="InterPro" id="IPR037394">
    <property type="entry name" value="TBATA-like"/>
</dbReference>
<dbReference type="Pfam" id="PF15256">
    <property type="entry name" value="SPATIAL"/>
    <property type="match status" value="1"/>
</dbReference>
<protein>
    <submittedName>
        <fullName evidence="3">Protein TBATA isoform X8</fullName>
    </submittedName>
</protein>
<feature type="region of interest" description="Disordered" evidence="1">
    <location>
        <begin position="1"/>
        <end position="44"/>
    </location>
</feature>
<evidence type="ECO:0000313" key="2">
    <source>
        <dbReference type="Proteomes" id="UP001652640"/>
    </source>
</evidence>
<accession>A0ABM4IGE4</accession>
<organism evidence="2 3">
    <name type="scientific">Odocoileus virginianus</name>
    <name type="common">White-tailed deer</name>
    <dbReference type="NCBI Taxonomy" id="9874"/>
    <lineage>
        <taxon>Eukaryota</taxon>
        <taxon>Metazoa</taxon>
        <taxon>Chordata</taxon>
        <taxon>Craniata</taxon>
        <taxon>Vertebrata</taxon>
        <taxon>Euteleostomi</taxon>
        <taxon>Mammalia</taxon>
        <taxon>Eutheria</taxon>
        <taxon>Laurasiatheria</taxon>
        <taxon>Artiodactyla</taxon>
        <taxon>Ruminantia</taxon>
        <taxon>Pecora</taxon>
        <taxon>Cervidae</taxon>
        <taxon>Odocoileinae</taxon>
        <taxon>Odocoileus</taxon>
    </lineage>
</organism>
<keyword evidence="2" id="KW-1185">Reference proteome</keyword>
<evidence type="ECO:0000313" key="3">
    <source>
        <dbReference type="RefSeq" id="XP_070326888.1"/>
    </source>
</evidence>